<dbReference type="InParanoid" id="D2VHY8"/>
<evidence type="ECO:0000313" key="2">
    <source>
        <dbReference type="EMBL" id="EFC43501.1"/>
    </source>
</evidence>
<sequence length="590" mass="67141">MPTRIFPSRLEIESVGSTSAQEIAVLNSTRQASMRSDKINVKTNNSKIMIVPSASTNDSIQVDEKRGDVFDNPLSTGRSTVVDCFMSIRMLVIALSLSLLFITCLIIWISSVVVINQGVSIDISIISIISWLTFVVMSILTLLTIPIIHYFTLKRPLQRITLQLFKMKKMKFEDIEKMPTLIAEFIPFFSLFWEFNKVMKEIRPFIPESLFSMEDDDLEKEQDRLAEEHREKQLIEMRKLVTQRKQVSKTSLVSSFVEMSSVGGHSHKSKVSQATTSMTSNHQQKVSLELGLSSYVATVLVIQFRNFDGRSYPISTDLLGVFTMLYQKVQSVSKQFRGRATIVTPKIIMVSFENGRSFEKGALMCAVHLKKQMEAVNSQLKDQVKLPELDYGIGVSRSECLVGNIGTSQVKYFSLIGECSSNALKLASLNATLRTKILTDESMTNALLSDFISRPVHFSKRNSVLGEDIAFDLDGKTTQKIIELIGEDKVNDDEWLYELQQKEDSQKYVNFEEAFEMLLSSSINREMLRKSLNIIGDYVEKDSKDLVSKLLHNHLSTLLNLRDEELRERMKSFCLEDYHIDLKLEPTFVL</sequence>
<keyword evidence="1" id="KW-0812">Transmembrane</keyword>
<gene>
    <name evidence="2" type="ORF">NAEGRDRAFT_80029</name>
</gene>
<dbReference type="InterPro" id="IPR029787">
    <property type="entry name" value="Nucleotide_cyclase"/>
</dbReference>
<name>D2VHY8_NAEGR</name>
<feature type="transmembrane region" description="Helical" evidence="1">
    <location>
        <begin position="129"/>
        <end position="153"/>
    </location>
</feature>
<feature type="transmembrane region" description="Helical" evidence="1">
    <location>
        <begin position="88"/>
        <end position="109"/>
    </location>
</feature>
<dbReference type="KEGG" id="ngr:NAEGRDRAFT_80029"/>
<dbReference type="OMA" id="CCIDTIC"/>
<dbReference type="Gene3D" id="3.30.70.1230">
    <property type="entry name" value="Nucleotide cyclase"/>
    <property type="match status" value="1"/>
</dbReference>
<organism evidence="3">
    <name type="scientific">Naegleria gruberi</name>
    <name type="common">Amoeba</name>
    <dbReference type="NCBI Taxonomy" id="5762"/>
    <lineage>
        <taxon>Eukaryota</taxon>
        <taxon>Discoba</taxon>
        <taxon>Heterolobosea</taxon>
        <taxon>Tetramitia</taxon>
        <taxon>Eutetramitia</taxon>
        <taxon>Vahlkampfiidae</taxon>
        <taxon>Naegleria</taxon>
    </lineage>
</organism>
<keyword evidence="3" id="KW-1185">Reference proteome</keyword>
<accession>D2VHY8</accession>
<dbReference type="GeneID" id="8853381"/>
<evidence type="ECO:0000313" key="3">
    <source>
        <dbReference type="Proteomes" id="UP000006671"/>
    </source>
</evidence>
<dbReference type="AlphaFoldDB" id="D2VHY8"/>
<reference evidence="2 3" key="1">
    <citation type="journal article" date="2010" name="Cell">
        <title>The genome of Naegleria gruberi illuminates early eukaryotic versatility.</title>
        <authorList>
            <person name="Fritz-Laylin L.K."/>
            <person name="Prochnik S.E."/>
            <person name="Ginger M.L."/>
            <person name="Dacks J.B."/>
            <person name="Carpenter M.L."/>
            <person name="Field M.C."/>
            <person name="Kuo A."/>
            <person name="Paredez A."/>
            <person name="Chapman J."/>
            <person name="Pham J."/>
            <person name="Shu S."/>
            <person name="Neupane R."/>
            <person name="Cipriano M."/>
            <person name="Mancuso J."/>
            <person name="Tu H."/>
            <person name="Salamov A."/>
            <person name="Lindquist E."/>
            <person name="Shapiro H."/>
            <person name="Lucas S."/>
            <person name="Grigoriev I.V."/>
            <person name="Cande W.Z."/>
            <person name="Fulton C."/>
            <person name="Rokhsar D.S."/>
            <person name="Dawson S.C."/>
        </authorList>
    </citation>
    <scope>NUCLEOTIDE SEQUENCE [LARGE SCALE GENOMIC DNA]</scope>
    <source>
        <strain evidence="2 3">NEG-M</strain>
    </source>
</reference>
<protein>
    <submittedName>
        <fullName evidence="2">Adenylate/Guanylate cyclase</fullName>
    </submittedName>
</protein>
<dbReference type="SUPFAM" id="SSF55073">
    <property type="entry name" value="Nucleotide cyclase"/>
    <property type="match status" value="1"/>
</dbReference>
<proteinExistence type="predicted"/>
<dbReference type="VEuPathDB" id="AmoebaDB:NAEGRDRAFT_80029"/>
<evidence type="ECO:0000256" key="1">
    <source>
        <dbReference type="SAM" id="Phobius"/>
    </source>
</evidence>
<dbReference type="Proteomes" id="UP000006671">
    <property type="component" value="Unassembled WGS sequence"/>
</dbReference>
<dbReference type="EMBL" id="GG738873">
    <property type="protein sequence ID" value="EFC43501.1"/>
    <property type="molecule type" value="Genomic_DNA"/>
</dbReference>
<dbReference type="RefSeq" id="XP_002676245.1">
    <property type="nucleotide sequence ID" value="XM_002676199.1"/>
</dbReference>
<dbReference type="OrthoDB" id="10323771at2759"/>
<keyword evidence="1" id="KW-1133">Transmembrane helix</keyword>
<keyword evidence="1" id="KW-0472">Membrane</keyword>